<accession>A0A0A9DN26</accession>
<reference evidence="1" key="1">
    <citation type="submission" date="2014-09" db="EMBL/GenBank/DDBJ databases">
        <authorList>
            <person name="Magalhaes I.L.F."/>
            <person name="Oliveira U."/>
            <person name="Santos F.R."/>
            <person name="Vidigal T.H.D.A."/>
            <person name="Brescovit A.D."/>
            <person name="Santos A.J."/>
        </authorList>
    </citation>
    <scope>NUCLEOTIDE SEQUENCE</scope>
    <source>
        <tissue evidence="1">Shoot tissue taken approximately 20 cm above the soil surface</tissue>
    </source>
</reference>
<organism evidence="1">
    <name type="scientific">Arundo donax</name>
    <name type="common">Giant reed</name>
    <name type="synonym">Donax arundinaceus</name>
    <dbReference type="NCBI Taxonomy" id="35708"/>
    <lineage>
        <taxon>Eukaryota</taxon>
        <taxon>Viridiplantae</taxon>
        <taxon>Streptophyta</taxon>
        <taxon>Embryophyta</taxon>
        <taxon>Tracheophyta</taxon>
        <taxon>Spermatophyta</taxon>
        <taxon>Magnoliopsida</taxon>
        <taxon>Liliopsida</taxon>
        <taxon>Poales</taxon>
        <taxon>Poaceae</taxon>
        <taxon>PACMAD clade</taxon>
        <taxon>Arundinoideae</taxon>
        <taxon>Arundineae</taxon>
        <taxon>Arundo</taxon>
    </lineage>
</organism>
<proteinExistence type="predicted"/>
<dbReference type="EMBL" id="GBRH01207896">
    <property type="protein sequence ID" value="JAD89999.1"/>
    <property type="molecule type" value="Transcribed_RNA"/>
</dbReference>
<name>A0A0A9DN26_ARUDO</name>
<evidence type="ECO:0000313" key="1">
    <source>
        <dbReference type="EMBL" id="JAD89999.1"/>
    </source>
</evidence>
<dbReference type="AlphaFoldDB" id="A0A0A9DN26"/>
<protein>
    <submittedName>
        <fullName evidence="1">Uncharacterized protein</fullName>
    </submittedName>
</protein>
<reference evidence="1" key="2">
    <citation type="journal article" date="2015" name="Data Brief">
        <title>Shoot transcriptome of the giant reed, Arundo donax.</title>
        <authorList>
            <person name="Barrero R.A."/>
            <person name="Guerrero F.D."/>
            <person name="Moolhuijzen P."/>
            <person name="Goolsby J.A."/>
            <person name="Tidwell J."/>
            <person name="Bellgard S.E."/>
            <person name="Bellgard M.I."/>
        </authorList>
    </citation>
    <scope>NUCLEOTIDE SEQUENCE</scope>
    <source>
        <tissue evidence="1">Shoot tissue taken approximately 20 cm above the soil surface</tissue>
    </source>
</reference>
<sequence>MTSCLLKQSPRLQSCSQGSGPCRLLMRARATQDAPSVLQIWSGSDLSSLLQRMMGMPLRHTRHGSLRLNHQRQ</sequence>